<sequence>MPNRELSPRNDSGKEKNRHLGKNIFNFSRGRMNAAITVRPASFEGEELVCRETPSSLSKRATDWDSDSGHMSDVLPRGSQTLKRPQPRRHHTVGFETGSMTSLPRPSLDLEVSSTVLLVCLIHYKRLTIKYRKDISDLIFTMSYTF</sequence>
<evidence type="ECO:0000313" key="2">
    <source>
        <dbReference type="EMBL" id="GIY19903.1"/>
    </source>
</evidence>
<gene>
    <name evidence="2" type="ORF">CEXT_190291</name>
</gene>
<proteinExistence type="predicted"/>
<dbReference type="Proteomes" id="UP001054945">
    <property type="component" value="Unassembled WGS sequence"/>
</dbReference>
<organism evidence="2 3">
    <name type="scientific">Caerostris extrusa</name>
    <name type="common">Bark spider</name>
    <name type="synonym">Caerostris bankana</name>
    <dbReference type="NCBI Taxonomy" id="172846"/>
    <lineage>
        <taxon>Eukaryota</taxon>
        <taxon>Metazoa</taxon>
        <taxon>Ecdysozoa</taxon>
        <taxon>Arthropoda</taxon>
        <taxon>Chelicerata</taxon>
        <taxon>Arachnida</taxon>
        <taxon>Araneae</taxon>
        <taxon>Araneomorphae</taxon>
        <taxon>Entelegynae</taxon>
        <taxon>Araneoidea</taxon>
        <taxon>Araneidae</taxon>
        <taxon>Caerostris</taxon>
    </lineage>
</organism>
<protein>
    <recommendedName>
        <fullName evidence="4">Ycf15</fullName>
    </recommendedName>
</protein>
<keyword evidence="3" id="KW-1185">Reference proteome</keyword>
<evidence type="ECO:0000256" key="1">
    <source>
        <dbReference type="SAM" id="MobiDB-lite"/>
    </source>
</evidence>
<evidence type="ECO:0000313" key="3">
    <source>
        <dbReference type="Proteomes" id="UP001054945"/>
    </source>
</evidence>
<dbReference type="AlphaFoldDB" id="A0AAV4RD50"/>
<reference evidence="2 3" key="1">
    <citation type="submission" date="2021-06" db="EMBL/GenBank/DDBJ databases">
        <title>Caerostris extrusa draft genome.</title>
        <authorList>
            <person name="Kono N."/>
            <person name="Arakawa K."/>
        </authorList>
    </citation>
    <scope>NUCLEOTIDE SEQUENCE [LARGE SCALE GENOMIC DNA]</scope>
</reference>
<dbReference type="EMBL" id="BPLR01007804">
    <property type="protein sequence ID" value="GIY19903.1"/>
    <property type="molecule type" value="Genomic_DNA"/>
</dbReference>
<name>A0AAV4RD50_CAEEX</name>
<feature type="region of interest" description="Disordered" evidence="1">
    <location>
        <begin position="1"/>
        <end position="20"/>
    </location>
</feature>
<feature type="compositionally biased region" description="Basic and acidic residues" evidence="1">
    <location>
        <begin position="60"/>
        <end position="70"/>
    </location>
</feature>
<comment type="caution">
    <text evidence="2">The sequence shown here is derived from an EMBL/GenBank/DDBJ whole genome shotgun (WGS) entry which is preliminary data.</text>
</comment>
<feature type="compositionally biased region" description="Basic and acidic residues" evidence="1">
    <location>
        <begin position="1"/>
        <end position="15"/>
    </location>
</feature>
<accession>A0AAV4RD50</accession>
<feature type="region of interest" description="Disordered" evidence="1">
    <location>
        <begin position="52"/>
        <end position="99"/>
    </location>
</feature>
<evidence type="ECO:0008006" key="4">
    <source>
        <dbReference type="Google" id="ProtNLM"/>
    </source>
</evidence>